<evidence type="ECO:0000313" key="3">
    <source>
        <dbReference type="RefSeq" id="XP_013061020.2"/>
    </source>
</evidence>
<keyword evidence="1" id="KW-1185">Reference proteome</keyword>
<dbReference type="RefSeq" id="XP_013061022.2">
    <property type="nucleotide sequence ID" value="XM_013205568.2"/>
</dbReference>
<proteinExistence type="predicted"/>
<dbReference type="KEGG" id="bgt:106050584"/>
<dbReference type="RefSeq" id="XP_055890149.1">
    <property type="nucleotide sequence ID" value="XM_056034174.1"/>
</dbReference>
<evidence type="ECO:0000313" key="4">
    <source>
        <dbReference type="RefSeq" id="XP_013061022.2"/>
    </source>
</evidence>
<dbReference type="Gene3D" id="2.60.210.10">
    <property type="entry name" value="Apoptosis, Tumor Necrosis Factor Receptor Associated Protein 2, Chain A"/>
    <property type="match status" value="1"/>
</dbReference>
<organism evidence="1 2">
    <name type="scientific">Biomphalaria glabrata</name>
    <name type="common">Bloodfluke planorb</name>
    <name type="synonym">Freshwater snail</name>
    <dbReference type="NCBI Taxonomy" id="6526"/>
    <lineage>
        <taxon>Eukaryota</taxon>
        <taxon>Metazoa</taxon>
        <taxon>Spiralia</taxon>
        <taxon>Lophotrochozoa</taxon>
        <taxon>Mollusca</taxon>
        <taxon>Gastropoda</taxon>
        <taxon>Heterobranchia</taxon>
        <taxon>Euthyneura</taxon>
        <taxon>Panpulmonata</taxon>
        <taxon>Hygrophila</taxon>
        <taxon>Lymnaeoidea</taxon>
        <taxon>Planorbidae</taxon>
        <taxon>Biomphalaria</taxon>
    </lineage>
</organism>
<evidence type="ECO:0000313" key="5">
    <source>
        <dbReference type="RefSeq" id="XP_055890146.1"/>
    </source>
</evidence>
<dbReference type="GeneID" id="106050584"/>
<evidence type="ECO:0000313" key="6">
    <source>
        <dbReference type="RefSeq" id="XP_055890148.1"/>
    </source>
</evidence>
<dbReference type="RefSeq" id="XP_013061017.2">
    <property type="nucleotide sequence ID" value="XM_013205563.2"/>
</dbReference>
<dbReference type="InterPro" id="IPR008974">
    <property type="entry name" value="TRAF-like"/>
</dbReference>
<dbReference type="RefSeq" id="XP_013061020.2">
    <property type="nucleotide sequence ID" value="XM_013205566.2"/>
</dbReference>
<name>A0A9U8DTY2_BIOGL</name>
<dbReference type="RefSeq" id="XP_055890148.1">
    <property type="nucleotide sequence ID" value="XM_056034173.1"/>
</dbReference>
<sequence length="468" mass="53259">MDFLQNFAVAKKAGMSKEDFVSLWESKMEIERRNAEAKLLELGANIDQALYKSSSRDSMKQPFNKETNMGNKEEITSLRAEFQNMFEAFRNEMLTMHLQLKKQMEEECRLNLDSMKVYVQNEIELLCQNRNMNNMGGPSIDLNHSISNLAINEPLLGLPFKKQSLLQKLNIPVELKPLAQETSFHLVPPSSKDYEMEKDWNEMTTSIPKPDIPIINKSYAAAAASELQDKEEVEQILRPGIENGHIESEINNFRASNETNTVEATGHIAQIISMQMAQKGTTPTSRAKQNELVLHPGVAMGKLFGTLSKHPSTSLTNMSEGVAHFKISNCSRWQASKADYYTPYQYTVPIKCKIRLQLRFSAKGFLCVNVLLSKGDYDENIRWPVRLSGWGEIYNHGSKRYTSLWNIDPQNCAKPGGTLEYSIAATVRLITSRGVHDDITFDKLKLKKYEFQDTFVFKWCVKAENDSV</sequence>
<evidence type="ECO:0000313" key="2">
    <source>
        <dbReference type="RefSeq" id="XP_013061017.2"/>
    </source>
</evidence>
<evidence type="ECO:0000313" key="1">
    <source>
        <dbReference type="Proteomes" id="UP001165740"/>
    </source>
</evidence>
<dbReference type="OrthoDB" id="6054685at2759"/>
<dbReference type="RefSeq" id="XP_055890146.1">
    <property type="nucleotide sequence ID" value="XM_056034171.1"/>
</dbReference>
<accession>A0A9U8DTY2</accession>
<dbReference type="AlphaFoldDB" id="A0A9U8DTY2"/>
<reference evidence="2 3" key="1">
    <citation type="submission" date="2025-04" db="UniProtKB">
        <authorList>
            <consortium name="RefSeq"/>
        </authorList>
    </citation>
    <scope>IDENTIFICATION</scope>
</reference>
<dbReference type="Proteomes" id="UP001165740">
    <property type="component" value="Chromosome 6"/>
</dbReference>
<gene>
    <name evidence="2 3 4 5 6 7" type="primary">LOC106050584</name>
</gene>
<evidence type="ECO:0000313" key="7">
    <source>
        <dbReference type="RefSeq" id="XP_055890149.1"/>
    </source>
</evidence>
<protein>
    <submittedName>
        <fullName evidence="2 3">Uncharacterized protein LOC106050584 isoform X1</fullName>
    </submittedName>
</protein>